<dbReference type="Gene3D" id="3.40.50.720">
    <property type="entry name" value="NAD(P)-binding Rossmann-like Domain"/>
    <property type="match status" value="1"/>
</dbReference>
<protein>
    <submittedName>
        <fullName evidence="4">Gfo/Idh/MocA family oxidoreductase</fullName>
    </submittedName>
</protein>
<dbReference type="InterPro" id="IPR052515">
    <property type="entry name" value="Gfo/Idh/MocA_Oxidoreductase"/>
</dbReference>
<dbReference type="GO" id="GO:0000166">
    <property type="term" value="F:nucleotide binding"/>
    <property type="evidence" value="ECO:0007669"/>
    <property type="project" value="InterPro"/>
</dbReference>
<comment type="similarity">
    <text evidence="1">Belongs to the Gfo/Idh/MocA family.</text>
</comment>
<dbReference type="InterPro" id="IPR000683">
    <property type="entry name" value="Gfo/Idh/MocA-like_OxRdtase_N"/>
</dbReference>
<proteinExistence type="inferred from homology"/>
<organism evidence="4 6">
    <name type="scientific">Ruthenibacterium lactatiformans</name>
    <dbReference type="NCBI Taxonomy" id="1550024"/>
    <lineage>
        <taxon>Bacteria</taxon>
        <taxon>Bacillati</taxon>
        <taxon>Bacillota</taxon>
        <taxon>Clostridia</taxon>
        <taxon>Eubacteriales</taxon>
        <taxon>Oscillospiraceae</taxon>
        <taxon>Ruthenibacterium</taxon>
    </lineage>
</organism>
<evidence type="ECO:0000313" key="4">
    <source>
        <dbReference type="EMBL" id="MST92955.1"/>
    </source>
</evidence>
<dbReference type="EMBL" id="VUNJ01000017">
    <property type="protein sequence ID" value="MST92955.1"/>
    <property type="molecule type" value="Genomic_DNA"/>
</dbReference>
<evidence type="ECO:0000313" key="6">
    <source>
        <dbReference type="Proteomes" id="UP000431913"/>
    </source>
</evidence>
<evidence type="ECO:0000313" key="7">
    <source>
        <dbReference type="Proteomes" id="UP000449193"/>
    </source>
</evidence>
<reference evidence="4 6" key="2">
    <citation type="submission" date="2019-08" db="EMBL/GenBank/DDBJ databases">
        <title>In-depth cultivation of the pig gut microbiome towards novel bacterial diversity and tailored functional studies.</title>
        <authorList>
            <person name="Wylensek D."/>
            <person name="Hitch T.C.A."/>
            <person name="Clavel T."/>
        </authorList>
    </citation>
    <scope>NUCLEOTIDE SEQUENCE [LARGE SCALE GENOMIC DNA]</scope>
    <source>
        <strain evidence="4 6">WCA3-601-WT-6J</strain>
    </source>
</reference>
<name>A0A6I2UDE8_9FIRM</name>
<evidence type="ECO:0000313" key="5">
    <source>
        <dbReference type="EMBL" id="MTS52612.1"/>
    </source>
</evidence>
<evidence type="ECO:0000259" key="3">
    <source>
        <dbReference type="Pfam" id="PF02894"/>
    </source>
</evidence>
<dbReference type="Pfam" id="PF02894">
    <property type="entry name" value="GFO_IDH_MocA_C"/>
    <property type="match status" value="1"/>
</dbReference>
<dbReference type="Proteomes" id="UP000431913">
    <property type="component" value="Unassembled WGS sequence"/>
</dbReference>
<dbReference type="AlphaFoldDB" id="A0A6I2UDE8"/>
<feature type="domain" description="Gfo/Idh/MocA-like oxidoreductase C-terminal" evidence="3">
    <location>
        <begin position="139"/>
        <end position="363"/>
    </location>
</feature>
<dbReference type="InterPro" id="IPR004104">
    <property type="entry name" value="Gfo/Idh/MocA-like_OxRdtase_C"/>
</dbReference>
<evidence type="ECO:0000259" key="2">
    <source>
        <dbReference type="Pfam" id="PF01408"/>
    </source>
</evidence>
<gene>
    <name evidence="4" type="ORF">FYJ76_13620</name>
    <name evidence="5" type="ORF">GMD52_13875</name>
</gene>
<dbReference type="PANTHER" id="PTHR43249">
    <property type="entry name" value="UDP-N-ACETYL-2-AMINO-2-DEOXY-D-GLUCURONATE OXIDASE"/>
    <property type="match status" value="1"/>
</dbReference>
<feature type="domain" description="Gfo/Idh/MocA-like oxidoreductase N-terminal" evidence="2">
    <location>
        <begin position="4"/>
        <end position="127"/>
    </location>
</feature>
<dbReference type="InterPro" id="IPR036291">
    <property type="entry name" value="NAD(P)-bd_dom_sf"/>
</dbReference>
<evidence type="ECO:0000256" key="1">
    <source>
        <dbReference type="ARBA" id="ARBA00010928"/>
    </source>
</evidence>
<dbReference type="RefSeq" id="WP_154523520.1">
    <property type="nucleotide sequence ID" value="NZ_JAUUNP010000035.1"/>
</dbReference>
<dbReference type="EMBL" id="WMZR01000020">
    <property type="protein sequence ID" value="MTS52612.1"/>
    <property type="molecule type" value="Genomic_DNA"/>
</dbReference>
<reference evidence="5 7" key="1">
    <citation type="journal article" date="2019" name="Nat. Med.">
        <title>A library of human gut bacterial isolates paired with longitudinal multiomics data enables mechanistic microbiome research.</title>
        <authorList>
            <person name="Poyet M."/>
            <person name="Groussin M."/>
            <person name="Gibbons S.M."/>
            <person name="Avila-Pacheco J."/>
            <person name="Jiang X."/>
            <person name="Kearney S.M."/>
            <person name="Perrotta A.R."/>
            <person name="Berdy B."/>
            <person name="Zhao S."/>
            <person name="Lieberman T.D."/>
            <person name="Swanson P.K."/>
            <person name="Smith M."/>
            <person name="Roesemann S."/>
            <person name="Alexander J.E."/>
            <person name="Rich S.A."/>
            <person name="Livny J."/>
            <person name="Vlamakis H."/>
            <person name="Clish C."/>
            <person name="Bullock K."/>
            <person name="Deik A."/>
            <person name="Scott J."/>
            <person name="Pierce K.A."/>
            <person name="Xavier R.J."/>
            <person name="Alm E.J."/>
        </authorList>
    </citation>
    <scope>NUCLEOTIDE SEQUENCE [LARGE SCALE GENOMIC DNA]</scope>
    <source>
        <strain evidence="5 7">BIOML-A7</strain>
    </source>
</reference>
<dbReference type="PANTHER" id="PTHR43249:SF1">
    <property type="entry name" value="D-GLUCOSIDE 3-DEHYDROGENASE"/>
    <property type="match status" value="1"/>
</dbReference>
<accession>A0A6I2UDE8</accession>
<comment type="caution">
    <text evidence="4">The sequence shown here is derived from an EMBL/GenBank/DDBJ whole genome shotgun (WGS) entry which is preliminary data.</text>
</comment>
<dbReference type="Gene3D" id="3.30.360.10">
    <property type="entry name" value="Dihydrodipicolinate Reductase, domain 2"/>
    <property type="match status" value="1"/>
</dbReference>
<dbReference type="Proteomes" id="UP000449193">
    <property type="component" value="Unassembled WGS sequence"/>
</dbReference>
<dbReference type="Pfam" id="PF01408">
    <property type="entry name" value="GFO_IDH_MocA"/>
    <property type="match status" value="1"/>
</dbReference>
<sequence length="366" mass="40149">MKKLKIGFIGCGGIAFDKHLPGMATQTDKIDMYAFCDIIAERAEEARQKYGCTDAKMYTDYHELLEDPEIYAVHVLTPNVKHCEISCAAMEAGKHVICEKPMAATAADAKKMLDTSKRTGKLLTIGYQYRHFDANRAMKDYVSTGALGDIYYAETTAIRRRGIPTWGVFTNKAEQGGGPLIDIATHSLDLTLWMMNNYEVESVTGVSFAKIGKYAAPDEMGNDFGAWNPAKYEVEDSAFGFVRMKNGALINLRCSWALNMIAPGGSVLLCGTKGGLDNSDGVRANHVVANRQVDSKIATRAPRFMPSNLIDRNPMVMPNVAEAEIWVNALLGKGGLFVTAEQAYTVTRILDAIYQSSATGKTVYFD</sequence>
<dbReference type="SUPFAM" id="SSF51735">
    <property type="entry name" value="NAD(P)-binding Rossmann-fold domains"/>
    <property type="match status" value="1"/>
</dbReference>